<dbReference type="HOGENOM" id="CLU_1198634_0_0_5"/>
<feature type="compositionally biased region" description="Low complexity" evidence="1">
    <location>
        <begin position="58"/>
        <end position="68"/>
    </location>
</feature>
<evidence type="ECO:0000313" key="3">
    <source>
        <dbReference type="Proteomes" id="UP000010998"/>
    </source>
</evidence>
<protein>
    <submittedName>
        <fullName evidence="2">Uncharacterized protein</fullName>
    </submittedName>
</protein>
<evidence type="ECO:0000313" key="2">
    <source>
        <dbReference type="EMBL" id="AGB47889.1"/>
    </source>
</evidence>
<organism evidence="2 3">
    <name type="scientific">Mesorhizobium australicum (strain HAMBI 3006 / LMG 24608 / WSM2073)</name>
    <dbReference type="NCBI Taxonomy" id="754035"/>
    <lineage>
        <taxon>Bacteria</taxon>
        <taxon>Pseudomonadati</taxon>
        <taxon>Pseudomonadota</taxon>
        <taxon>Alphaproteobacteria</taxon>
        <taxon>Hyphomicrobiales</taxon>
        <taxon>Phyllobacteriaceae</taxon>
        <taxon>Mesorhizobium</taxon>
    </lineage>
</organism>
<reference evidence="3" key="1">
    <citation type="submission" date="2012-02" db="EMBL/GenBank/DDBJ databases">
        <title>Complete sequence of Mesorhizobium australicum WSM2073.</title>
        <authorList>
            <person name="Lucas S."/>
            <person name="Han J."/>
            <person name="Lapidus A."/>
            <person name="Cheng J.-F."/>
            <person name="Goodwin L."/>
            <person name="Pitluck S."/>
            <person name="Peters L."/>
            <person name="Gu W."/>
            <person name="Detter J.C."/>
            <person name="Han C."/>
            <person name="Tapia R."/>
            <person name="Land M."/>
            <person name="Hauser L."/>
            <person name="Kyrpides N."/>
            <person name="Ivanova N."/>
            <person name="Pagani I."/>
            <person name="Reeve W.G."/>
            <person name="Howieson J.G."/>
            <person name="Tiwari R.P."/>
            <person name="O'Hara G.W."/>
            <person name="Atkins C.A."/>
            <person name="Ronson C.W."/>
            <person name="Nandasena K.G."/>
            <person name="Woyke T."/>
        </authorList>
    </citation>
    <scope>NUCLEOTIDE SEQUENCE [LARGE SCALE GENOMIC DNA]</scope>
    <source>
        <strain evidence="3">LMG 24608 / HAMBI 3006 / WSM2073</strain>
    </source>
</reference>
<feature type="compositionally biased region" description="Basic and acidic residues" evidence="1">
    <location>
        <begin position="76"/>
        <end position="86"/>
    </location>
</feature>
<dbReference type="AlphaFoldDB" id="L0KV97"/>
<feature type="compositionally biased region" description="Polar residues" evidence="1">
    <location>
        <begin position="201"/>
        <end position="222"/>
    </location>
</feature>
<accession>L0KV97</accession>
<dbReference type="KEGG" id="mam:Mesau_05584"/>
<dbReference type="EMBL" id="CP003358">
    <property type="protein sequence ID" value="AGB47889.1"/>
    <property type="molecule type" value="Genomic_DNA"/>
</dbReference>
<feature type="region of interest" description="Disordered" evidence="1">
    <location>
        <begin position="183"/>
        <end position="231"/>
    </location>
</feature>
<keyword evidence="3" id="KW-1185">Reference proteome</keyword>
<evidence type="ECO:0000256" key="1">
    <source>
        <dbReference type="SAM" id="MobiDB-lite"/>
    </source>
</evidence>
<gene>
    <name evidence="2" type="ordered locus">Mesau_05584</name>
</gene>
<proteinExistence type="predicted"/>
<feature type="region of interest" description="Disordered" evidence="1">
    <location>
        <begin position="58"/>
        <end position="86"/>
    </location>
</feature>
<name>L0KV97_MESAW</name>
<sequence length="231" mass="25042">MAQPAAVSRHKVGNRSNNWRGICRRFLCTLQKIGLGNFTERGHKTRTAAESSTVARFASASSSPARGATYSRNALKPKDSKGFHSPEIHREIHCGVEAAPKDKAEPDKDKRRSFTLDEAAAILARLVSHAKTDLQHIWRILKGLDVASPRSQVCGLQTCISNMPSRTARGAGKALKATEAVSGFRTPYPHQGRGVGGQLVEPQTNDTAKPSDTNTSPTSRPSAKSKPQRRP</sequence>
<dbReference type="Proteomes" id="UP000010998">
    <property type="component" value="Chromosome"/>
</dbReference>